<dbReference type="EMBL" id="VCGU01000009">
    <property type="protein sequence ID" value="TRY70817.1"/>
    <property type="molecule type" value="Genomic_DNA"/>
</dbReference>
<dbReference type="Gene3D" id="3.40.1190.20">
    <property type="match status" value="2"/>
</dbReference>
<dbReference type="PROSITE" id="PS00584">
    <property type="entry name" value="PFKB_KINASES_2"/>
    <property type="match status" value="1"/>
</dbReference>
<keyword evidence="2 4" id="KW-0808">Transferase</keyword>
<dbReference type="PANTHER" id="PTHR10584:SF166">
    <property type="entry name" value="RIBOKINASE"/>
    <property type="match status" value="1"/>
</dbReference>
<dbReference type="GO" id="GO:0005829">
    <property type="term" value="C:cytosol"/>
    <property type="evidence" value="ECO:0007669"/>
    <property type="project" value="TreeGrafter"/>
</dbReference>
<feature type="domain" description="Carbohydrate kinase PfkB" evidence="5">
    <location>
        <begin position="5"/>
        <end position="137"/>
    </location>
</feature>
<dbReference type="OMA" id="TFCGYFA"/>
<dbReference type="Pfam" id="PF00294">
    <property type="entry name" value="PfkB"/>
    <property type="match status" value="2"/>
</dbReference>
<dbReference type="PANTHER" id="PTHR10584">
    <property type="entry name" value="SUGAR KINASE"/>
    <property type="match status" value="1"/>
</dbReference>
<dbReference type="GO" id="GO:0016301">
    <property type="term" value="F:kinase activity"/>
    <property type="evidence" value="ECO:0007669"/>
    <property type="project" value="UniProtKB-KW"/>
</dbReference>
<sequence>MIVFSGGIFRDLVTTTQRFPKPGETLFGCDFFMGFGGKSSNQAVMCRKLGADVAMVGKLGDDDHGKAYRQNYQDLGINTDHLGTESGCSSGIASIFVNTESGENQIIIVAGANAKMGSADILSAEPLMKSAKFVVCALEMNMAAIKASLGQSGSPIHVPIESVNEVVDTTGAGDAFVGALAFFLQRFPQLDLGDVIHRACSIASLSVCKSGTQASYPNQSEIPREVLTLK</sequence>
<evidence type="ECO:0000256" key="3">
    <source>
        <dbReference type="ARBA" id="ARBA00022777"/>
    </source>
</evidence>
<comment type="caution">
    <text evidence="6">The sequence shown here is derived from an EMBL/GenBank/DDBJ whole genome shotgun (WGS) entry which is preliminary data.</text>
</comment>
<reference evidence="6 7" key="1">
    <citation type="journal article" date="2018" name="Nat. Ecol. Evol.">
        <title>Genomic signatures of mitonuclear coevolution across populations of Tigriopus californicus.</title>
        <authorList>
            <person name="Barreto F.S."/>
            <person name="Watson E.T."/>
            <person name="Lima T.G."/>
            <person name="Willett C.S."/>
            <person name="Edmands S."/>
            <person name="Li W."/>
            <person name="Burton R.S."/>
        </authorList>
    </citation>
    <scope>NUCLEOTIDE SEQUENCE [LARGE SCALE GENOMIC DNA]</scope>
    <source>
        <strain evidence="6 7">San Diego</strain>
    </source>
</reference>
<feature type="domain" description="Carbohydrate kinase PfkB" evidence="5">
    <location>
        <begin position="154"/>
        <end position="218"/>
    </location>
</feature>
<evidence type="ECO:0000256" key="4">
    <source>
        <dbReference type="RuleBase" id="RU003704"/>
    </source>
</evidence>
<name>A0A553NZG4_TIGCA</name>
<dbReference type="STRING" id="6832.A0A553NZG4"/>
<keyword evidence="3 4" id="KW-0418">Kinase</keyword>
<proteinExistence type="inferred from homology"/>
<dbReference type="Proteomes" id="UP000318571">
    <property type="component" value="Chromosome 9"/>
</dbReference>
<comment type="similarity">
    <text evidence="1 4">Belongs to the carbohydrate kinase PfkB family.</text>
</comment>
<evidence type="ECO:0000313" key="7">
    <source>
        <dbReference type="Proteomes" id="UP000318571"/>
    </source>
</evidence>
<protein>
    <recommendedName>
        <fullName evidence="5">Carbohydrate kinase PfkB domain-containing protein</fullName>
    </recommendedName>
</protein>
<accession>A0A553NZG4</accession>
<dbReference type="PRINTS" id="PR00990">
    <property type="entry name" value="RIBOKINASE"/>
</dbReference>
<dbReference type="InterPro" id="IPR002173">
    <property type="entry name" value="Carboh/pur_kinase_PfkB_CS"/>
</dbReference>
<dbReference type="GO" id="GO:0006796">
    <property type="term" value="P:phosphate-containing compound metabolic process"/>
    <property type="evidence" value="ECO:0007669"/>
    <property type="project" value="UniProtKB-ARBA"/>
</dbReference>
<evidence type="ECO:0000256" key="1">
    <source>
        <dbReference type="ARBA" id="ARBA00010688"/>
    </source>
</evidence>
<keyword evidence="7" id="KW-1185">Reference proteome</keyword>
<organism evidence="6 7">
    <name type="scientific">Tigriopus californicus</name>
    <name type="common">Marine copepod</name>
    <dbReference type="NCBI Taxonomy" id="6832"/>
    <lineage>
        <taxon>Eukaryota</taxon>
        <taxon>Metazoa</taxon>
        <taxon>Ecdysozoa</taxon>
        <taxon>Arthropoda</taxon>
        <taxon>Crustacea</taxon>
        <taxon>Multicrustacea</taxon>
        <taxon>Hexanauplia</taxon>
        <taxon>Copepoda</taxon>
        <taxon>Harpacticoida</taxon>
        <taxon>Harpacticidae</taxon>
        <taxon>Tigriopus</taxon>
    </lineage>
</organism>
<gene>
    <name evidence="6" type="ORF">TCAL_16369</name>
</gene>
<dbReference type="InterPro" id="IPR011611">
    <property type="entry name" value="PfkB_dom"/>
</dbReference>
<dbReference type="AlphaFoldDB" id="A0A553NZG4"/>
<evidence type="ECO:0000313" key="6">
    <source>
        <dbReference type="EMBL" id="TRY70817.1"/>
    </source>
</evidence>
<dbReference type="SUPFAM" id="SSF53613">
    <property type="entry name" value="Ribokinase-like"/>
    <property type="match status" value="1"/>
</dbReference>
<evidence type="ECO:0000259" key="5">
    <source>
        <dbReference type="Pfam" id="PF00294"/>
    </source>
</evidence>
<dbReference type="InterPro" id="IPR002139">
    <property type="entry name" value="Ribo/fructo_kinase"/>
</dbReference>
<evidence type="ECO:0000256" key="2">
    <source>
        <dbReference type="ARBA" id="ARBA00022679"/>
    </source>
</evidence>
<dbReference type="InterPro" id="IPR029056">
    <property type="entry name" value="Ribokinase-like"/>
</dbReference>